<proteinExistence type="predicted"/>
<comment type="caution">
    <text evidence="1">The sequence shown here is derived from an EMBL/GenBank/DDBJ whole genome shotgun (WGS) entry which is preliminary data.</text>
</comment>
<name>A0A549TAI6_9HYPH</name>
<dbReference type="EMBL" id="VJMG01000027">
    <property type="protein sequence ID" value="TRL38892.1"/>
    <property type="molecule type" value="Genomic_DNA"/>
</dbReference>
<accession>A0A549TAI6</accession>
<organism evidence="1 2">
    <name type="scientific">Rhizobium straminoryzae</name>
    <dbReference type="NCBI Taxonomy" id="1387186"/>
    <lineage>
        <taxon>Bacteria</taxon>
        <taxon>Pseudomonadati</taxon>
        <taxon>Pseudomonadota</taxon>
        <taxon>Alphaproteobacteria</taxon>
        <taxon>Hyphomicrobiales</taxon>
        <taxon>Rhizobiaceae</taxon>
        <taxon>Rhizobium/Agrobacterium group</taxon>
        <taxon>Rhizobium</taxon>
    </lineage>
</organism>
<gene>
    <name evidence="1" type="ORF">FNA46_11170</name>
</gene>
<protein>
    <submittedName>
        <fullName evidence="1">Uncharacterized protein</fullName>
    </submittedName>
</protein>
<evidence type="ECO:0000313" key="2">
    <source>
        <dbReference type="Proteomes" id="UP000316801"/>
    </source>
</evidence>
<dbReference type="Proteomes" id="UP000316801">
    <property type="component" value="Unassembled WGS sequence"/>
</dbReference>
<evidence type="ECO:0000313" key="1">
    <source>
        <dbReference type="EMBL" id="TRL38892.1"/>
    </source>
</evidence>
<reference evidence="1 2" key="1">
    <citation type="submission" date="2019-07" db="EMBL/GenBank/DDBJ databases">
        <title>Ln-dependent methylotrophs.</title>
        <authorList>
            <person name="Tani A."/>
        </authorList>
    </citation>
    <scope>NUCLEOTIDE SEQUENCE [LARGE SCALE GENOMIC DNA]</scope>
    <source>
        <strain evidence="1 2">SM12</strain>
    </source>
</reference>
<dbReference type="RefSeq" id="WP_143125278.1">
    <property type="nucleotide sequence ID" value="NZ_VJMG01000027.1"/>
</dbReference>
<keyword evidence="2" id="KW-1185">Reference proteome</keyword>
<sequence length="98" mass="10644">MRTIDQTAETPSSSPASLTRRTGLAGLRWIASIAYRLFGNRHGPNHAADLTAHGLRDIGFEDHGLPPCDALDRAARQDARVSEARRVALMFTMGMGGR</sequence>
<dbReference type="AlphaFoldDB" id="A0A549TAI6"/>